<gene>
    <name evidence="3" type="ORF">QBZ16_002608</name>
</gene>
<dbReference type="Gene3D" id="1.25.10.10">
    <property type="entry name" value="Leucine-rich Repeat Variant"/>
    <property type="match status" value="1"/>
</dbReference>
<dbReference type="InterPro" id="IPR039717">
    <property type="entry name" value="Hgh1"/>
</dbReference>
<accession>A0AAD9MLZ3</accession>
<evidence type="ECO:0000256" key="1">
    <source>
        <dbReference type="SAM" id="MobiDB-lite"/>
    </source>
</evidence>
<name>A0AAD9MLZ3_PROWI</name>
<keyword evidence="4" id="KW-1185">Reference proteome</keyword>
<dbReference type="InterPro" id="IPR016024">
    <property type="entry name" value="ARM-type_fold"/>
</dbReference>
<organism evidence="3 4">
    <name type="scientific">Prototheca wickerhamii</name>
    <dbReference type="NCBI Taxonomy" id="3111"/>
    <lineage>
        <taxon>Eukaryota</taxon>
        <taxon>Viridiplantae</taxon>
        <taxon>Chlorophyta</taxon>
        <taxon>core chlorophytes</taxon>
        <taxon>Trebouxiophyceae</taxon>
        <taxon>Chlorellales</taxon>
        <taxon>Chlorellaceae</taxon>
        <taxon>Prototheca</taxon>
    </lineage>
</organism>
<protein>
    <recommendedName>
        <fullName evidence="2">Protein HGH1 N-terminal domain-containing protein</fullName>
    </recommendedName>
</protein>
<reference evidence="3" key="1">
    <citation type="submission" date="2021-01" db="EMBL/GenBank/DDBJ databases">
        <authorList>
            <person name="Eckstrom K.M.E."/>
        </authorList>
    </citation>
    <scope>NUCLEOTIDE SEQUENCE</scope>
    <source>
        <strain evidence="3">UVCC 0001</strain>
    </source>
</reference>
<dbReference type="EMBL" id="JASFZW010000003">
    <property type="protein sequence ID" value="KAK2078918.1"/>
    <property type="molecule type" value="Genomic_DNA"/>
</dbReference>
<dbReference type="InterPro" id="IPR007205">
    <property type="entry name" value="Protein_HGH1_N"/>
</dbReference>
<dbReference type="PANTHER" id="PTHR13387">
    <property type="entry name" value="PROTEIN HGH1 HOMOLOG"/>
    <property type="match status" value="1"/>
</dbReference>
<dbReference type="Pfam" id="PF04063">
    <property type="entry name" value="DUF383"/>
    <property type="match status" value="1"/>
</dbReference>
<dbReference type="Proteomes" id="UP001255856">
    <property type="component" value="Unassembled WGS sequence"/>
</dbReference>
<feature type="region of interest" description="Disordered" evidence="1">
    <location>
        <begin position="316"/>
        <end position="341"/>
    </location>
</feature>
<evidence type="ECO:0000259" key="2">
    <source>
        <dbReference type="Pfam" id="PF04063"/>
    </source>
</evidence>
<comment type="caution">
    <text evidence="3">The sequence shown here is derived from an EMBL/GenBank/DDBJ whole genome shotgun (WGS) entry which is preliminary data.</text>
</comment>
<feature type="domain" description="Protein HGH1 N-terminal" evidence="2">
    <location>
        <begin position="109"/>
        <end position="260"/>
    </location>
</feature>
<sequence length="341" mass="36510">MPQLTPPDELQELIEFLSDKRALLRGQAAELVEGLTGSPEGIATLANRAETLLPPLLRLIPDTAPISRSALVALVNLAQEPAVLTRLLALNACARAMDYLREGACENPALLITLLANLTASEEGSRALLQLGEGTVEGLHIATLLKLFTEPVLEGEEDTCEHVATILPNLTRFEAARRLLLEPGRGLLQALASQLRSPSELRARGSARALKNCLFAAESDGTVPAVMAEEAALRTALAVLAGGESEARKDDEVREALAEAVLCLARNDDARKLLWKLDAPELLRTAYEYEERPATCAALEATAELFLSDGLLDPATGTLQEPVPEDAATGQRSAVSFEELE</sequence>
<evidence type="ECO:0000313" key="3">
    <source>
        <dbReference type="EMBL" id="KAK2078918.1"/>
    </source>
</evidence>
<evidence type="ECO:0000313" key="4">
    <source>
        <dbReference type="Proteomes" id="UP001255856"/>
    </source>
</evidence>
<dbReference type="AlphaFoldDB" id="A0AAD9MLZ3"/>
<dbReference type="PANTHER" id="PTHR13387:SF9">
    <property type="entry name" value="PROTEIN HGH1 HOMOLOG"/>
    <property type="match status" value="1"/>
</dbReference>
<dbReference type="InterPro" id="IPR011989">
    <property type="entry name" value="ARM-like"/>
</dbReference>
<dbReference type="SUPFAM" id="SSF48371">
    <property type="entry name" value="ARM repeat"/>
    <property type="match status" value="1"/>
</dbReference>
<proteinExistence type="predicted"/>